<feature type="region of interest" description="Disordered" evidence="1">
    <location>
        <begin position="81"/>
        <end position="106"/>
    </location>
</feature>
<dbReference type="Proteomes" id="UP000831290">
    <property type="component" value="Chromosome"/>
</dbReference>
<dbReference type="AlphaFoldDB" id="A0A9E6ZJ89"/>
<evidence type="ECO:0000313" key="3">
    <source>
        <dbReference type="Proteomes" id="UP000831290"/>
    </source>
</evidence>
<evidence type="ECO:0000256" key="1">
    <source>
        <dbReference type="SAM" id="MobiDB-lite"/>
    </source>
</evidence>
<reference evidence="2" key="1">
    <citation type="submission" date="2022-03" db="EMBL/GenBank/DDBJ databases">
        <title>Description of Abyssus ytuae gen. nov., sp. nov., a novel member of the family Flavobacteriaceae isolated from the sediment of Mariana Trench.</title>
        <authorList>
            <person name="Zhang J."/>
            <person name="Xu X."/>
        </authorList>
    </citation>
    <scope>NUCLEOTIDE SEQUENCE</scope>
    <source>
        <strain evidence="2">MT3330</strain>
    </source>
</reference>
<feature type="compositionally biased region" description="Basic and acidic residues" evidence="1">
    <location>
        <begin position="82"/>
        <end position="92"/>
    </location>
</feature>
<protein>
    <submittedName>
        <fullName evidence="2">Uncharacterized protein</fullName>
    </submittedName>
</protein>
<evidence type="ECO:0000313" key="2">
    <source>
        <dbReference type="EMBL" id="UOB16577.1"/>
    </source>
</evidence>
<dbReference type="EMBL" id="CP094358">
    <property type="protein sequence ID" value="UOB16577.1"/>
    <property type="molecule type" value="Genomic_DNA"/>
</dbReference>
<accession>A0A9E6ZJ89</accession>
<gene>
    <name evidence="2" type="ORF">MQE35_12630</name>
</gene>
<organism evidence="2 3">
    <name type="scientific">Abyssalbus ytuae</name>
    <dbReference type="NCBI Taxonomy" id="2926907"/>
    <lineage>
        <taxon>Bacteria</taxon>
        <taxon>Pseudomonadati</taxon>
        <taxon>Bacteroidota</taxon>
        <taxon>Flavobacteriia</taxon>
        <taxon>Flavobacteriales</taxon>
        <taxon>Flavobacteriaceae</taxon>
        <taxon>Abyssalbus</taxon>
    </lineage>
</organism>
<dbReference type="RefSeq" id="WP_255841792.1">
    <property type="nucleotide sequence ID" value="NZ_CP094358.1"/>
</dbReference>
<keyword evidence="3" id="KW-1185">Reference proteome</keyword>
<proteinExistence type="predicted"/>
<dbReference type="KEGG" id="fbm:MQE35_12630"/>
<name>A0A9E6ZJ89_9FLAO</name>
<sequence>MNKIISSIFWFFYKLTKKGRQEYILREGFKRLNERKLEKIATKMNIISSSNKFLKQKKILAFNSGMSISKSKKSNHQVIENAKNKHGEELKKRGLTLTKKGKFQNA</sequence>